<keyword evidence="3" id="KW-1185">Reference proteome</keyword>
<protein>
    <submittedName>
        <fullName evidence="2">Uncharacterized protein</fullName>
    </submittedName>
</protein>
<evidence type="ECO:0000313" key="3">
    <source>
        <dbReference type="Proteomes" id="UP000292082"/>
    </source>
</evidence>
<feature type="region of interest" description="Disordered" evidence="1">
    <location>
        <begin position="1"/>
        <end position="74"/>
    </location>
</feature>
<organism evidence="2 3">
    <name type="scientific">Dichomitus squalens</name>
    <dbReference type="NCBI Taxonomy" id="114155"/>
    <lineage>
        <taxon>Eukaryota</taxon>
        <taxon>Fungi</taxon>
        <taxon>Dikarya</taxon>
        <taxon>Basidiomycota</taxon>
        <taxon>Agaricomycotina</taxon>
        <taxon>Agaricomycetes</taxon>
        <taxon>Polyporales</taxon>
        <taxon>Polyporaceae</taxon>
        <taxon>Dichomitus</taxon>
    </lineage>
</organism>
<dbReference type="AlphaFoldDB" id="A0A4Q9PQM1"/>
<dbReference type="Proteomes" id="UP000292082">
    <property type="component" value="Unassembled WGS sequence"/>
</dbReference>
<proteinExistence type="predicted"/>
<accession>A0A4Q9PQM1</accession>
<evidence type="ECO:0000256" key="1">
    <source>
        <dbReference type="SAM" id="MobiDB-lite"/>
    </source>
</evidence>
<gene>
    <name evidence="2" type="ORF">BD310DRAFT_931110</name>
</gene>
<name>A0A4Q9PQM1_9APHY</name>
<reference evidence="2 3" key="1">
    <citation type="submission" date="2019-01" db="EMBL/GenBank/DDBJ databases">
        <title>Draft genome sequences of three monokaryotic isolates of the white-rot basidiomycete fungus Dichomitus squalens.</title>
        <authorList>
            <consortium name="DOE Joint Genome Institute"/>
            <person name="Lopez S.C."/>
            <person name="Andreopoulos B."/>
            <person name="Pangilinan J."/>
            <person name="Lipzen A."/>
            <person name="Riley R."/>
            <person name="Ahrendt S."/>
            <person name="Ng V."/>
            <person name="Barry K."/>
            <person name="Daum C."/>
            <person name="Grigoriev I.V."/>
            <person name="Hilden K.S."/>
            <person name="Makela M.R."/>
            <person name="de Vries R.P."/>
        </authorList>
    </citation>
    <scope>NUCLEOTIDE SEQUENCE [LARGE SCALE GENOMIC DNA]</scope>
    <source>
        <strain evidence="2 3">CBS 464.89</strain>
    </source>
</reference>
<dbReference type="EMBL" id="ML145148">
    <property type="protein sequence ID" value="TBU56649.1"/>
    <property type="molecule type" value="Genomic_DNA"/>
</dbReference>
<sequence length="74" mass="8279">MRQAWQALRRPTTSAHVAPTTGHFGDPGHGLRMVRLVLGRHKTSRHDSSREVSRPGLRYNVTGGISSPRLPRRT</sequence>
<evidence type="ECO:0000313" key="2">
    <source>
        <dbReference type="EMBL" id="TBU56649.1"/>
    </source>
</evidence>